<feature type="transmembrane region" description="Helical" evidence="1">
    <location>
        <begin position="12"/>
        <end position="37"/>
    </location>
</feature>
<keyword evidence="1" id="KW-0812">Transmembrane</keyword>
<feature type="transmembrane region" description="Helical" evidence="1">
    <location>
        <begin position="205"/>
        <end position="230"/>
    </location>
</feature>
<keyword evidence="1" id="KW-1133">Transmembrane helix</keyword>
<gene>
    <name evidence="2" type="ORF">GOQ27_16685</name>
</gene>
<keyword evidence="1" id="KW-0472">Membrane</keyword>
<accession>A0A942V2V5</accession>
<organism evidence="2 3">
    <name type="scientific">Anaeromonas frigoriresistens</name>
    <dbReference type="NCBI Taxonomy" id="2683708"/>
    <lineage>
        <taxon>Bacteria</taxon>
        <taxon>Bacillati</taxon>
        <taxon>Bacillota</taxon>
        <taxon>Tissierellia</taxon>
        <taxon>Tissierellales</taxon>
        <taxon>Thermohalobacteraceae</taxon>
        <taxon>Anaeromonas</taxon>
    </lineage>
</organism>
<dbReference type="Proteomes" id="UP000724672">
    <property type="component" value="Unassembled WGS sequence"/>
</dbReference>
<dbReference type="EMBL" id="WSFT01000053">
    <property type="protein sequence ID" value="MBS4540117.1"/>
    <property type="molecule type" value="Genomic_DNA"/>
</dbReference>
<dbReference type="AlphaFoldDB" id="A0A942V2V5"/>
<reference evidence="2" key="1">
    <citation type="submission" date="2019-12" db="EMBL/GenBank/DDBJ databases">
        <title>Clostridiaceae gen. nov. sp. nov., isolated from sediment in Xinjiang, China.</title>
        <authorList>
            <person name="Zhang R."/>
        </authorList>
    </citation>
    <scope>NUCLEOTIDE SEQUENCE</scope>
    <source>
        <strain evidence="2">D2Q-11</strain>
    </source>
</reference>
<keyword evidence="3" id="KW-1185">Reference proteome</keyword>
<dbReference type="InterPro" id="IPR009825">
    <property type="entry name" value="ECF_substrate-spec-like"/>
</dbReference>
<feature type="transmembrane region" description="Helical" evidence="1">
    <location>
        <begin position="111"/>
        <end position="133"/>
    </location>
</feature>
<dbReference type="RefSeq" id="WP_203368006.1">
    <property type="nucleotide sequence ID" value="NZ_WSFT01000053.1"/>
</dbReference>
<dbReference type="Gene3D" id="1.10.1760.20">
    <property type="match status" value="1"/>
</dbReference>
<dbReference type="NCBIfam" id="TIGR04518">
    <property type="entry name" value="ECF_S_folT_fam"/>
    <property type="match status" value="1"/>
</dbReference>
<comment type="caution">
    <text evidence="2">The sequence shown here is derived from an EMBL/GenBank/DDBJ whole genome shotgun (WGS) entry which is preliminary data.</text>
</comment>
<feature type="transmembrane region" description="Helical" evidence="1">
    <location>
        <begin position="139"/>
        <end position="157"/>
    </location>
</feature>
<dbReference type="Pfam" id="PF07155">
    <property type="entry name" value="ECF-ribofla_trS"/>
    <property type="match status" value="1"/>
</dbReference>
<evidence type="ECO:0000313" key="3">
    <source>
        <dbReference type="Proteomes" id="UP000724672"/>
    </source>
</evidence>
<proteinExistence type="predicted"/>
<feature type="transmembrane region" description="Helical" evidence="1">
    <location>
        <begin position="81"/>
        <end position="104"/>
    </location>
</feature>
<evidence type="ECO:0000313" key="2">
    <source>
        <dbReference type="EMBL" id="MBS4540117.1"/>
    </source>
</evidence>
<sequence>MKTSKINTRHLVAASLLTAISIILTRMFSLIIPIAGVQALRIGFGGIPVMISGILFGPIIGALTGTVADLIGFMLNPMGGPYFPGFTLSAALSGFIPGLFYHYIFKKDSKLNFNIINGIMVVLLSSISAIIYLQAGNNISFEFFIVYMIGILGFILIPFRLNKKYKKNNDGYRFDKLIFTISITTIITSLILNTLWLIIMYKLGFIVIFPFRVLTALVTIPMETVLIFIFSKYFKYTK</sequence>
<feature type="transmembrane region" description="Helical" evidence="1">
    <location>
        <begin position="177"/>
        <end position="199"/>
    </location>
</feature>
<feature type="transmembrane region" description="Helical" evidence="1">
    <location>
        <begin position="49"/>
        <end position="75"/>
    </location>
</feature>
<evidence type="ECO:0000256" key="1">
    <source>
        <dbReference type="SAM" id="Phobius"/>
    </source>
</evidence>
<protein>
    <submittedName>
        <fullName evidence="2">Folate family ECF transporter S component</fullName>
    </submittedName>
</protein>
<dbReference type="InterPro" id="IPR030949">
    <property type="entry name" value="ECF_S_folate_fam"/>
</dbReference>
<dbReference type="GO" id="GO:0016020">
    <property type="term" value="C:membrane"/>
    <property type="evidence" value="ECO:0007669"/>
    <property type="project" value="InterPro"/>
</dbReference>
<name>A0A942V2V5_9FIRM</name>